<proteinExistence type="inferred from homology"/>
<dbReference type="EMBL" id="QFCR01000002">
    <property type="protein sequence ID" value="TNK91070.1"/>
    <property type="molecule type" value="Genomic_DNA"/>
</dbReference>
<dbReference type="NCBIfam" id="TIGR01446">
    <property type="entry name" value="DnaD_dom"/>
    <property type="match status" value="1"/>
</dbReference>
<evidence type="ECO:0000259" key="4">
    <source>
        <dbReference type="Pfam" id="PF21984"/>
    </source>
</evidence>
<dbReference type="InterPro" id="IPR006343">
    <property type="entry name" value="DnaB/C_C"/>
</dbReference>
<feature type="domain" description="DnaB/C C-terminal" evidence="3">
    <location>
        <begin position="134"/>
        <end position="206"/>
    </location>
</feature>
<evidence type="ECO:0000313" key="5">
    <source>
        <dbReference type="EMBL" id="TNK91070.1"/>
    </source>
</evidence>
<evidence type="ECO:0000259" key="3">
    <source>
        <dbReference type="Pfam" id="PF07261"/>
    </source>
</evidence>
<dbReference type="InterPro" id="IPR053162">
    <property type="entry name" value="DnaD"/>
</dbReference>
<dbReference type="Gene3D" id="1.10.10.630">
    <property type="entry name" value="DnaD domain-like"/>
    <property type="match status" value="1"/>
</dbReference>
<gene>
    <name evidence="5" type="ORF">DID87_01625</name>
</gene>
<dbReference type="Gene3D" id="1.10.10.10">
    <property type="entry name" value="Winged helix-like DNA-binding domain superfamily/Winged helix DNA-binding domain"/>
    <property type="match status" value="1"/>
</dbReference>
<dbReference type="InterPro" id="IPR034829">
    <property type="entry name" value="DnaD-like_sf"/>
</dbReference>
<evidence type="ECO:0000256" key="2">
    <source>
        <dbReference type="SAM" id="Coils"/>
    </source>
</evidence>
<evidence type="ECO:0000313" key="6">
    <source>
        <dbReference type="Proteomes" id="UP000313312"/>
    </source>
</evidence>
<comment type="caution">
    <text evidence="5">The sequence shown here is derived from an EMBL/GenBank/DDBJ whole genome shotgun (WGS) entry which is preliminary data.</text>
</comment>
<name>A0A5C4TLQ6_FRUSA</name>
<dbReference type="SUPFAM" id="SSF158499">
    <property type="entry name" value="DnaD domain-like"/>
    <property type="match status" value="1"/>
</dbReference>
<dbReference type="PANTHER" id="PTHR37293">
    <property type="entry name" value="PHAGE REPLICATION PROTEIN-RELATED"/>
    <property type="match status" value="1"/>
</dbReference>
<dbReference type="Proteomes" id="UP000313312">
    <property type="component" value="Unassembled WGS sequence"/>
</dbReference>
<keyword evidence="2" id="KW-0175">Coiled coil</keyword>
<dbReference type="AlphaFoldDB" id="A0A5C4TLQ6"/>
<dbReference type="Pfam" id="PF21984">
    <property type="entry name" value="DnaD_N"/>
    <property type="match status" value="1"/>
</dbReference>
<dbReference type="RefSeq" id="WP_139562291.1">
    <property type="nucleotide sequence ID" value="NZ_CP168671.1"/>
</dbReference>
<feature type="domain" description="DnaD N-terminal" evidence="4">
    <location>
        <begin position="18"/>
        <end position="108"/>
    </location>
</feature>
<reference evidence="5 6" key="1">
    <citation type="submission" date="2018-05" db="EMBL/GenBank/DDBJ databases">
        <title>Lactobacillus sanfranciscensis Ah4 draft denome sequence.</title>
        <authorList>
            <person name="Zhang G."/>
        </authorList>
    </citation>
    <scope>NUCLEOTIDE SEQUENCE [LARGE SCALE GENOMIC DNA]</scope>
    <source>
        <strain evidence="5 6">Ah4</strain>
    </source>
</reference>
<organism evidence="5 6">
    <name type="scientific">Fructilactobacillus sanfranciscensis</name>
    <name type="common">Lactobacillus sanfranciscensis</name>
    <dbReference type="NCBI Taxonomy" id="1625"/>
    <lineage>
        <taxon>Bacteria</taxon>
        <taxon>Bacillati</taxon>
        <taxon>Bacillota</taxon>
        <taxon>Bacilli</taxon>
        <taxon>Lactobacillales</taxon>
        <taxon>Lactobacillaceae</taxon>
        <taxon>Fructilactobacillus</taxon>
    </lineage>
</organism>
<comment type="similarity">
    <text evidence="1">Belongs to the DnaB/DnaD family.</text>
</comment>
<protein>
    <submittedName>
        <fullName evidence="5">DNA replication protein DnaD</fullName>
    </submittedName>
</protein>
<dbReference type="InterPro" id="IPR053843">
    <property type="entry name" value="DnaD_N"/>
</dbReference>
<feature type="coiled-coil region" evidence="2">
    <location>
        <begin position="193"/>
        <end position="223"/>
    </location>
</feature>
<dbReference type="InterPro" id="IPR036388">
    <property type="entry name" value="WH-like_DNA-bd_sf"/>
</dbReference>
<dbReference type="Pfam" id="PF07261">
    <property type="entry name" value="DnaB_2"/>
    <property type="match status" value="1"/>
</dbReference>
<dbReference type="PANTHER" id="PTHR37293:SF6">
    <property type="entry name" value="DNA REPLICATION PROTEIN DNAD"/>
    <property type="match status" value="1"/>
</dbReference>
<sequence length="235" mass="27115">MDNNLIKYLDYGSVNISGAILANINNLGLTATESVILIELSYLKTRGINFPEPQIIVDMTGFDTKLVFDTIHQLVKKRFVAITSGKENVDEYSFTPLNQKINQLLEQHPDSKIEVTDSIKDTEEESLSNRQELFNNFTQEFGRPLSPIELETINDWLTIDKYSTKIVKLALREAVLKQVYSLKYIDRILISWKKQNITTVAQVEEQRKNYEQQKNNSNNQSTDLPKIPIFKIKKE</sequence>
<evidence type="ECO:0000256" key="1">
    <source>
        <dbReference type="ARBA" id="ARBA00093462"/>
    </source>
</evidence>
<accession>A0A5C4TLQ6</accession>